<dbReference type="SUPFAM" id="SSF51445">
    <property type="entry name" value="(Trans)glycosidases"/>
    <property type="match status" value="1"/>
</dbReference>
<reference evidence="3" key="1">
    <citation type="submission" date="2016-10" db="EMBL/GenBank/DDBJ databases">
        <authorList>
            <person name="Varghese N."/>
            <person name="Submissions S."/>
        </authorList>
    </citation>
    <scope>NUCLEOTIDE SEQUENCE [LARGE SCALE GENOMIC DNA]</scope>
    <source>
        <strain evidence="3">DSM 18733</strain>
    </source>
</reference>
<name>A0A1H7YWR2_OLID1</name>
<gene>
    <name evidence="2" type="ORF">SAMN05661044_05367</name>
</gene>
<evidence type="ECO:0000313" key="3">
    <source>
        <dbReference type="Proteomes" id="UP000199421"/>
    </source>
</evidence>
<dbReference type="InterPro" id="IPR024655">
    <property type="entry name" value="Asl1_glyco_hydro_catalytic"/>
</dbReference>
<dbReference type="STRING" id="407022.SAMN05661044_05367"/>
<dbReference type="RefSeq" id="WP_162276680.1">
    <property type="nucleotide sequence ID" value="NZ_FOAF01000014.1"/>
</dbReference>
<organism evidence="2 3">
    <name type="scientific">Olivibacter domesticus</name>
    <name type="common">Pseudosphingobacterium domesticum</name>
    <dbReference type="NCBI Taxonomy" id="407022"/>
    <lineage>
        <taxon>Bacteria</taxon>
        <taxon>Pseudomonadati</taxon>
        <taxon>Bacteroidota</taxon>
        <taxon>Sphingobacteriia</taxon>
        <taxon>Sphingobacteriales</taxon>
        <taxon>Sphingobacteriaceae</taxon>
        <taxon>Olivibacter</taxon>
    </lineage>
</organism>
<dbReference type="InterPro" id="IPR017853">
    <property type="entry name" value="GH"/>
</dbReference>
<dbReference type="AlphaFoldDB" id="A0A1H7YWR2"/>
<protein>
    <submittedName>
        <fullName evidence="2">Glycosyl hydrolase catalytic core</fullName>
    </submittedName>
</protein>
<evidence type="ECO:0000313" key="2">
    <source>
        <dbReference type="EMBL" id="SEM50590.1"/>
    </source>
</evidence>
<keyword evidence="2" id="KW-0378">Hydrolase</keyword>
<accession>A0A1H7YWR2</accession>
<feature type="domain" description="Asl1-like glycosyl hydrolase catalytic" evidence="1">
    <location>
        <begin position="182"/>
        <end position="294"/>
    </location>
</feature>
<dbReference type="EMBL" id="FOAF01000014">
    <property type="protein sequence ID" value="SEM50590.1"/>
    <property type="molecule type" value="Genomic_DNA"/>
</dbReference>
<dbReference type="Proteomes" id="UP000199421">
    <property type="component" value="Unassembled WGS sequence"/>
</dbReference>
<evidence type="ECO:0000259" key="1">
    <source>
        <dbReference type="Pfam" id="PF11790"/>
    </source>
</evidence>
<proteinExistence type="predicted"/>
<dbReference type="Gene3D" id="3.20.20.80">
    <property type="entry name" value="Glycosidases"/>
    <property type="match status" value="1"/>
</dbReference>
<dbReference type="GO" id="GO:0016787">
    <property type="term" value="F:hydrolase activity"/>
    <property type="evidence" value="ECO:0007669"/>
    <property type="project" value="UniProtKB-KW"/>
</dbReference>
<keyword evidence="3" id="KW-1185">Reference proteome</keyword>
<sequence>MKSNYLVGLIFSMLVHLLIFERSSCQEIYTKHNFTWGINGHPFTQHQYRFSTWNDQINLLDDLGMDSYRIDLPLINTGVAKNEKLILDFFKRLKAIHVKPMPVVFPKENMDITDSIGSYKSFFNQGEIFATRYGEFIDVMEIGNEWDVRVMKKGKPVDGTKREHFNLEESKKVMWILAGFIDGVKSVKPSMKISLSVVWTHLYYLELLKHYQIKYDIIGYHWYSNMGNITNVRKPYGDILSKVKYLYNKEIWITEFNTHQGTRKKTFKEQDEYIKETLNQLLKQGIIKGFFIYELFDQAALKGKYPSEVSFGITYLDGGHYEKKPVYNTYKEIIREFKASKIK</sequence>
<dbReference type="Pfam" id="PF11790">
    <property type="entry name" value="Glyco_hydro_cc"/>
    <property type="match status" value="1"/>
</dbReference>